<dbReference type="EMBL" id="GISG01012801">
    <property type="protein sequence ID" value="MBA4616683.1"/>
    <property type="molecule type" value="Transcribed_RNA"/>
</dbReference>
<comment type="subcellular location">
    <subcellularLocation>
        <location evidence="1">Membrane</location>
        <topology evidence="1">Multi-pass membrane protein</topology>
    </subcellularLocation>
</comment>
<evidence type="ECO:0000313" key="10">
    <source>
        <dbReference type="EMBL" id="MBA4616683.1"/>
    </source>
</evidence>
<keyword evidence="2 8" id="KW-0812">Transmembrane</keyword>
<feature type="compositionally biased region" description="Basic and acidic residues" evidence="7">
    <location>
        <begin position="1"/>
        <end position="10"/>
    </location>
</feature>
<feature type="transmembrane region" description="Helical" evidence="8">
    <location>
        <begin position="162"/>
        <end position="181"/>
    </location>
</feature>
<dbReference type="Pfam" id="PF13962">
    <property type="entry name" value="PGG"/>
    <property type="match status" value="1"/>
</dbReference>
<reference evidence="10" key="1">
    <citation type="journal article" date="2013" name="J. Plant Res.">
        <title>Effect of fungi and light on seed germination of three Opuntia species from semiarid lands of central Mexico.</title>
        <authorList>
            <person name="Delgado-Sanchez P."/>
            <person name="Jimenez-Bremont J.F."/>
            <person name="Guerrero-Gonzalez Mde L."/>
            <person name="Flores J."/>
        </authorList>
    </citation>
    <scope>NUCLEOTIDE SEQUENCE</scope>
    <source>
        <tissue evidence="10">Cladode</tissue>
    </source>
</reference>
<evidence type="ECO:0000256" key="6">
    <source>
        <dbReference type="ARBA" id="ARBA00023136"/>
    </source>
</evidence>
<keyword evidence="4 8" id="KW-1133">Transmembrane helix</keyword>
<dbReference type="PANTHER" id="PTHR24186">
    <property type="entry name" value="PROTEIN PHOSPHATASE 1 REGULATORY SUBUNIT"/>
    <property type="match status" value="1"/>
</dbReference>
<protein>
    <recommendedName>
        <fullName evidence="9">PGG domain-containing protein</fullName>
    </recommendedName>
</protein>
<keyword evidence="6 8" id="KW-0472">Membrane</keyword>
<feature type="domain" description="PGG" evidence="9">
    <location>
        <begin position="42"/>
        <end position="151"/>
    </location>
</feature>
<evidence type="ECO:0000259" key="9">
    <source>
        <dbReference type="Pfam" id="PF13962"/>
    </source>
</evidence>
<dbReference type="InterPro" id="IPR026961">
    <property type="entry name" value="PGG_dom"/>
</dbReference>
<keyword evidence="3" id="KW-0677">Repeat</keyword>
<evidence type="ECO:0000256" key="3">
    <source>
        <dbReference type="ARBA" id="ARBA00022737"/>
    </source>
</evidence>
<dbReference type="AlphaFoldDB" id="A0A7C9CIK4"/>
<feature type="transmembrane region" description="Helical" evidence="8">
    <location>
        <begin position="51"/>
        <end position="69"/>
    </location>
</feature>
<evidence type="ECO:0000256" key="8">
    <source>
        <dbReference type="SAM" id="Phobius"/>
    </source>
</evidence>
<keyword evidence="5" id="KW-0040">ANK repeat</keyword>
<dbReference type="GO" id="GO:0005886">
    <property type="term" value="C:plasma membrane"/>
    <property type="evidence" value="ECO:0007669"/>
    <property type="project" value="TreeGrafter"/>
</dbReference>
<reference evidence="10" key="2">
    <citation type="submission" date="2020-07" db="EMBL/GenBank/DDBJ databases">
        <authorList>
            <person name="Vera ALvarez R."/>
            <person name="Arias-Moreno D.M."/>
            <person name="Jimenez-Jacinto V."/>
            <person name="Jimenez-Bremont J.F."/>
            <person name="Swaminathan K."/>
            <person name="Moose S.P."/>
            <person name="Guerrero-Gonzalez M.L."/>
            <person name="Marino-Ramirez L."/>
            <person name="Landsman D."/>
            <person name="Rodriguez-Kessler M."/>
            <person name="Delgado-Sanchez P."/>
        </authorList>
    </citation>
    <scope>NUCLEOTIDE SEQUENCE</scope>
    <source>
        <tissue evidence="10">Cladode</tissue>
    </source>
</reference>
<feature type="region of interest" description="Disordered" evidence="7">
    <location>
        <begin position="1"/>
        <end position="34"/>
    </location>
</feature>
<evidence type="ECO:0000256" key="5">
    <source>
        <dbReference type="ARBA" id="ARBA00023043"/>
    </source>
</evidence>
<name>A0A7C9CIK4_OPUST</name>
<sequence length="183" mass="20618">MKNTGYHDDTTPSNQADKISQDMKDSAELSGQQPHELRKSTMQDLRQMQQIASIVVATVLVQLTVSVITRPGQYGWDDDNAITTMARNAAFSVYLVAETITFFDCMLAVIFLCWSIVAYDADRSMMLVLRSKLLLMVALLGILVIYTTRVIVISPAFSWDTIWVTTIFSLYGIWALFFKVLSN</sequence>
<evidence type="ECO:0000256" key="1">
    <source>
        <dbReference type="ARBA" id="ARBA00004141"/>
    </source>
</evidence>
<feature type="transmembrane region" description="Helical" evidence="8">
    <location>
        <begin position="89"/>
        <end position="121"/>
    </location>
</feature>
<proteinExistence type="predicted"/>
<dbReference type="PANTHER" id="PTHR24186:SF50">
    <property type="entry name" value="ANKYRIN REPEAT-CONTAINING PROTEIN ITN1-LIKE ISOFORM X1"/>
    <property type="match status" value="1"/>
</dbReference>
<feature type="transmembrane region" description="Helical" evidence="8">
    <location>
        <begin position="133"/>
        <end position="156"/>
    </location>
</feature>
<accession>A0A7C9CIK4</accession>
<evidence type="ECO:0000256" key="4">
    <source>
        <dbReference type="ARBA" id="ARBA00022989"/>
    </source>
</evidence>
<organism evidence="10">
    <name type="scientific">Opuntia streptacantha</name>
    <name type="common">Prickly pear cactus</name>
    <name type="synonym">Opuntia cardona</name>
    <dbReference type="NCBI Taxonomy" id="393608"/>
    <lineage>
        <taxon>Eukaryota</taxon>
        <taxon>Viridiplantae</taxon>
        <taxon>Streptophyta</taxon>
        <taxon>Embryophyta</taxon>
        <taxon>Tracheophyta</taxon>
        <taxon>Spermatophyta</taxon>
        <taxon>Magnoliopsida</taxon>
        <taxon>eudicotyledons</taxon>
        <taxon>Gunneridae</taxon>
        <taxon>Pentapetalae</taxon>
        <taxon>Caryophyllales</taxon>
        <taxon>Cactineae</taxon>
        <taxon>Cactaceae</taxon>
        <taxon>Opuntioideae</taxon>
        <taxon>Opuntia</taxon>
    </lineage>
</organism>
<evidence type="ECO:0000256" key="7">
    <source>
        <dbReference type="SAM" id="MobiDB-lite"/>
    </source>
</evidence>
<evidence type="ECO:0000256" key="2">
    <source>
        <dbReference type="ARBA" id="ARBA00022692"/>
    </source>
</evidence>